<dbReference type="InterPro" id="IPR001647">
    <property type="entry name" value="HTH_TetR"/>
</dbReference>
<dbReference type="PANTHER" id="PTHR30328:SF54">
    <property type="entry name" value="HTH-TYPE TRANSCRIPTIONAL REPRESSOR SCO4008"/>
    <property type="match status" value="1"/>
</dbReference>
<dbReference type="PROSITE" id="PS50977">
    <property type="entry name" value="HTH_TETR_2"/>
    <property type="match status" value="1"/>
</dbReference>
<feature type="domain" description="HTH tetR-type" evidence="4">
    <location>
        <begin position="26"/>
        <end position="86"/>
    </location>
</feature>
<evidence type="ECO:0000313" key="6">
    <source>
        <dbReference type="Proteomes" id="UP000028504"/>
    </source>
</evidence>
<dbReference type="PANTHER" id="PTHR30328">
    <property type="entry name" value="TRANSCRIPTIONAL REPRESSOR"/>
    <property type="match status" value="1"/>
</dbReference>
<dbReference type="Proteomes" id="UP000028504">
    <property type="component" value="Chromosome"/>
</dbReference>
<protein>
    <recommendedName>
        <fullName evidence="4">HTH tetR-type domain-containing protein</fullName>
    </recommendedName>
</protein>
<dbReference type="InterPro" id="IPR041474">
    <property type="entry name" value="NicS_C"/>
</dbReference>
<feature type="DNA-binding region" description="H-T-H motif" evidence="2">
    <location>
        <begin position="49"/>
        <end position="68"/>
    </location>
</feature>
<dbReference type="RefSeq" id="WP_038606439.1">
    <property type="nucleotide sequence ID" value="NZ_CP008944.1"/>
</dbReference>
<evidence type="ECO:0000256" key="3">
    <source>
        <dbReference type="SAM" id="MobiDB-lite"/>
    </source>
</evidence>
<dbReference type="Pfam" id="PF17938">
    <property type="entry name" value="TetR_C_29"/>
    <property type="match status" value="1"/>
</dbReference>
<feature type="region of interest" description="Disordered" evidence="3">
    <location>
        <begin position="238"/>
        <end position="265"/>
    </location>
</feature>
<name>A0ABM5QP00_9CORY</name>
<dbReference type="InterPro" id="IPR050109">
    <property type="entry name" value="HTH-type_TetR-like_transc_reg"/>
</dbReference>
<sequence>MTTDARTGADAHAEAPDAHRPDASEQQVTDHVIDVALREFCRLPFGEAKLENIARGAGMSKRMIHYYFGDKRGLYQMALAEALRRLQPEQESMHVDSSIPVEGVARIVDALNQCFLEHSEAVAMVQMENAQRVLNLAEMPPLVDHTPVILNLDRLLLIGQDSGAFRPGISAYDIYYLVVSLLSRRSNTELTSMNLYGADMSSPTNVEGTHRMAVDAVLSFLTANISDTGHESYLTLEQHTDSDTEEQSAPSIYGEEDVSSAIYGG</sequence>
<accession>A0ABM5QP00</accession>
<evidence type="ECO:0000313" key="5">
    <source>
        <dbReference type="EMBL" id="AIG64560.1"/>
    </source>
</evidence>
<gene>
    <name evidence="5" type="ORF">CATYP_08150</name>
</gene>
<evidence type="ECO:0000259" key="4">
    <source>
        <dbReference type="PROSITE" id="PS50977"/>
    </source>
</evidence>
<dbReference type="Gene3D" id="1.10.357.10">
    <property type="entry name" value="Tetracycline Repressor, domain 2"/>
    <property type="match status" value="1"/>
</dbReference>
<dbReference type="SUPFAM" id="SSF48498">
    <property type="entry name" value="Tetracyclin repressor-like, C-terminal domain"/>
    <property type="match status" value="1"/>
</dbReference>
<evidence type="ECO:0000256" key="2">
    <source>
        <dbReference type="PROSITE-ProRule" id="PRU00335"/>
    </source>
</evidence>
<evidence type="ECO:0000256" key="1">
    <source>
        <dbReference type="ARBA" id="ARBA00023125"/>
    </source>
</evidence>
<reference evidence="5 6" key="1">
    <citation type="submission" date="2014-07" db="EMBL/GenBank/DDBJ databases">
        <title>Complete genome sequence of Corynebacterium atypicum DSM 44849: identifiction of the mycolic acid biosynthesis genes.</title>
        <authorList>
            <person name="Tippelt A."/>
            <person name="Mollmann S."/>
            <person name="Albersmeier A."/>
            <person name="Jaenicke S."/>
            <person name="Ruckert C."/>
            <person name="Tauch A."/>
        </authorList>
    </citation>
    <scope>NUCLEOTIDE SEQUENCE [LARGE SCALE GENOMIC DNA]</scope>
    <source>
        <strain evidence="5 6">R2070</strain>
    </source>
</reference>
<dbReference type="InterPro" id="IPR009057">
    <property type="entry name" value="Homeodomain-like_sf"/>
</dbReference>
<keyword evidence="1 2" id="KW-0238">DNA-binding</keyword>
<keyword evidence="6" id="KW-1185">Reference proteome</keyword>
<dbReference type="SUPFAM" id="SSF46689">
    <property type="entry name" value="Homeodomain-like"/>
    <property type="match status" value="1"/>
</dbReference>
<feature type="compositionally biased region" description="Basic and acidic residues" evidence="3">
    <location>
        <begin position="7"/>
        <end position="23"/>
    </location>
</feature>
<organism evidence="5 6">
    <name type="scientific">Corynebacterium atypicum</name>
    <dbReference type="NCBI Taxonomy" id="191610"/>
    <lineage>
        <taxon>Bacteria</taxon>
        <taxon>Bacillati</taxon>
        <taxon>Actinomycetota</taxon>
        <taxon>Actinomycetes</taxon>
        <taxon>Mycobacteriales</taxon>
        <taxon>Corynebacteriaceae</taxon>
        <taxon>Corynebacterium</taxon>
    </lineage>
</organism>
<dbReference type="EMBL" id="CP008944">
    <property type="protein sequence ID" value="AIG64560.1"/>
    <property type="molecule type" value="Genomic_DNA"/>
</dbReference>
<dbReference type="Pfam" id="PF00440">
    <property type="entry name" value="TetR_N"/>
    <property type="match status" value="1"/>
</dbReference>
<feature type="region of interest" description="Disordered" evidence="3">
    <location>
        <begin position="1"/>
        <end position="26"/>
    </location>
</feature>
<dbReference type="InterPro" id="IPR036271">
    <property type="entry name" value="Tet_transcr_reg_TetR-rel_C_sf"/>
</dbReference>
<proteinExistence type="predicted"/>